<dbReference type="Proteomes" id="UP000036681">
    <property type="component" value="Unplaced"/>
</dbReference>
<keyword evidence="4" id="KW-1133">Transmembrane helix</keyword>
<dbReference type="PROSITE" id="PS01209">
    <property type="entry name" value="LDLRA_1"/>
    <property type="match status" value="1"/>
</dbReference>
<dbReference type="SUPFAM" id="SSF57424">
    <property type="entry name" value="LDL receptor-like module"/>
    <property type="match status" value="1"/>
</dbReference>
<sequence>MLAGKKRVSSPRRAAVRSMATPVRGMEVLLAGSVHMAIVGAQMLECNSPWQWMCNNGECIAQYDLCNGIAQCSDASDEVDCALRNSQQNYMGVPREEQMRPSTSRPTAGYSSTGGATPFKMPMMDTRWFAIIGIAFLVFIAFAYIHYRKKKASMRNRAHGLRGDNNSDNDEDDLLIMKMCVNNKYRIFPKCNVHVASKNGIRGLEPRKNDSVARPRTWDVLTSSPRQQGIRDPATKEENAWPRV</sequence>
<organism evidence="5 6">
    <name type="scientific">Ascaris lumbricoides</name>
    <name type="common">Giant roundworm</name>
    <dbReference type="NCBI Taxonomy" id="6252"/>
    <lineage>
        <taxon>Eukaryota</taxon>
        <taxon>Metazoa</taxon>
        <taxon>Ecdysozoa</taxon>
        <taxon>Nematoda</taxon>
        <taxon>Chromadorea</taxon>
        <taxon>Rhabditida</taxon>
        <taxon>Spirurina</taxon>
        <taxon>Ascaridomorpha</taxon>
        <taxon>Ascaridoidea</taxon>
        <taxon>Ascarididae</taxon>
        <taxon>Ascaris</taxon>
    </lineage>
</organism>
<keyword evidence="4" id="KW-0812">Transmembrane</keyword>
<dbReference type="PROSITE" id="PS50068">
    <property type="entry name" value="LDLRA_2"/>
    <property type="match status" value="1"/>
</dbReference>
<feature type="compositionally biased region" description="Basic and acidic residues" evidence="3">
    <location>
        <begin position="233"/>
        <end position="244"/>
    </location>
</feature>
<dbReference type="Gene3D" id="4.10.400.10">
    <property type="entry name" value="Low-density Lipoprotein Receptor"/>
    <property type="match status" value="1"/>
</dbReference>
<dbReference type="CDD" id="cd00112">
    <property type="entry name" value="LDLa"/>
    <property type="match status" value="1"/>
</dbReference>
<evidence type="ECO:0000256" key="3">
    <source>
        <dbReference type="SAM" id="MobiDB-lite"/>
    </source>
</evidence>
<protein>
    <submittedName>
        <fullName evidence="6">Low-density lipoprotein receptor domain class A</fullName>
    </submittedName>
</protein>
<dbReference type="Pfam" id="PF00057">
    <property type="entry name" value="Ldl_recept_a"/>
    <property type="match status" value="1"/>
</dbReference>
<feature type="disulfide bond" evidence="2">
    <location>
        <begin position="54"/>
        <end position="72"/>
    </location>
</feature>
<feature type="disulfide bond" evidence="2">
    <location>
        <begin position="66"/>
        <end position="81"/>
    </location>
</feature>
<feature type="region of interest" description="Disordered" evidence="3">
    <location>
        <begin position="202"/>
        <end position="244"/>
    </location>
</feature>
<evidence type="ECO:0000313" key="5">
    <source>
        <dbReference type="Proteomes" id="UP000036681"/>
    </source>
</evidence>
<accession>A0A9J2PI09</accession>
<feature type="compositionally biased region" description="Basic and acidic residues" evidence="3">
    <location>
        <begin position="204"/>
        <end position="217"/>
    </location>
</feature>
<proteinExistence type="predicted"/>
<name>A0A9J2PI09_ASCLU</name>
<evidence type="ECO:0000313" key="6">
    <source>
        <dbReference type="WBParaSite" id="ALUE_0000895401-mRNA-1"/>
    </source>
</evidence>
<keyword evidence="4" id="KW-0472">Membrane</keyword>
<evidence type="ECO:0000256" key="4">
    <source>
        <dbReference type="SAM" id="Phobius"/>
    </source>
</evidence>
<feature type="transmembrane region" description="Helical" evidence="4">
    <location>
        <begin position="128"/>
        <end position="147"/>
    </location>
</feature>
<dbReference type="PANTHER" id="PTHR46876">
    <property type="entry name" value="LOW-DENSITY LIPOPROTEIN RECEPTOR-RELATED PROTEIN 11"/>
    <property type="match status" value="1"/>
</dbReference>
<evidence type="ECO:0000256" key="1">
    <source>
        <dbReference type="ARBA" id="ARBA00023157"/>
    </source>
</evidence>
<dbReference type="InterPro" id="IPR023415">
    <property type="entry name" value="LDLR_class-A_CS"/>
</dbReference>
<dbReference type="PANTHER" id="PTHR46876:SF1">
    <property type="entry name" value="LOW-DENSITY LIPOPROTEIN RECEPTOR-RELATED PROTEIN 11"/>
    <property type="match status" value="1"/>
</dbReference>
<comment type="caution">
    <text evidence="2">Lacks conserved residue(s) required for the propagation of feature annotation.</text>
</comment>
<dbReference type="InterPro" id="IPR002172">
    <property type="entry name" value="LDrepeatLR_classA_rpt"/>
</dbReference>
<dbReference type="InterPro" id="IPR036055">
    <property type="entry name" value="LDL_receptor-like_sf"/>
</dbReference>
<keyword evidence="1 2" id="KW-1015">Disulfide bond</keyword>
<keyword evidence="5" id="KW-1185">Reference proteome</keyword>
<dbReference type="AlphaFoldDB" id="A0A9J2PI09"/>
<evidence type="ECO:0000256" key="2">
    <source>
        <dbReference type="PROSITE-ProRule" id="PRU00124"/>
    </source>
</evidence>
<reference evidence="6" key="1">
    <citation type="submission" date="2023-03" db="UniProtKB">
        <authorList>
            <consortium name="WormBaseParasite"/>
        </authorList>
    </citation>
    <scope>IDENTIFICATION</scope>
</reference>
<dbReference type="SMART" id="SM00192">
    <property type="entry name" value="LDLa"/>
    <property type="match status" value="1"/>
</dbReference>
<dbReference type="WBParaSite" id="ALUE_0000895401-mRNA-1">
    <property type="protein sequence ID" value="ALUE_0000895401-mRNA-1"/>
    <property type="gene ID" value="ALUE_0000895401"/>
</dbReference>